<evidence type="ECO:0000313" key="6">
    <source>
        <dbReference type="Proteomes" id="UP000887540"/>
    </source>
</evidence>
<feature type="transmembrane region" description="Helical" evidence="5">
    <location>
        <begin position="85"/>
        <end position="107"/>
    </location>
</feature>
<reference evidence="7" key="1">
    <citation type="submission" date="2022-11" db="UniProtKB">
        <authorList>
            <consortium name="WormBaseParasite"/>
        </authorList>
    </citation>
    <scope>IDENTIFICATION</scope>
</reference>
<name>A0A914CRW7_9BILA</name>
<keyword evidence="4 5" id="KW-0472">Membrane</keyword>
<comment type="subcellular location">
    <subcellularLocation>
        <location evidence="1">Membrane</location>
        <topology evidence="1">Multi-pass membrane protein</topology>
    </subcellularLocation>
</comment>
<evidence type="ECO:0000256" key="5">
    <source>
        <dbReference type="SAM" id="Phobius"/>
    </source>
</evidence>
<keyword evidence="3 5" id="KW-1133">Transmembrane helix</keyword>
<dbReference type="AlphaFoldDB" id="A0A914CRW7"/>
<sequence>MFSTGVKLANKYPKSRLKPGIIIVLMSLVTPIGAIVGYILDEMEFNKLAKGAINGILECISISVFLYVSAFEILAEEKENKHSNFIQWLSYTAGFALIALILISEAFEDEPKHELYKNYRTSTETSILGSTLGVYDRRI</sequence>
<feature type="transmembrane region" description="Helical" evidence="5">
    <location>
        <begin position="52"/>
        <end position="73"/>
    </location>
</feature>
<evidence type="ECO:0000256" key="2">
    <source>
        <dbReference type="ARBA" id="ARBA00022692"/>
    </source>
</evidence>
<accession>A0A914CRW7</accession>
<dbReference type="GO" id="GO:0046873">
    <property type="term" value="F:metal ion transmembrane transporter activity"/>
    <property type="evidence" value="ECO:0007669"/>
    <property type="project" value="InterPro"/>
</dbReference>
<dbReference type="InterPro" id="IPR003689">
    <property type="entry name" value="ZIP"/>
</dbReference>
<dbReference type="Proteomes" id="UP000887540">
    <property type="component" value="Unplaced"/>
</dbReference>
<dbReference type="Pfam" id="PF02535">
    <property type="entry name" value="Zip"/>
    <property type="match status" value="1"/>
</dbReference>
<evidence type="ECO:0000256" key="3">
    <source>
        <dbReference type="ARBA" id="ARBA00022989"/>
    </source>
</evidence>
<evidence type="ECO:0000313" key="7">
    <source>
        <dbReference type="WBParaSite" id="ACRNAN_scaffold13865.g20538.t1"/>
    </source>
</evidence>
<evidence type="ECO:0000256" key="4">
    <source>
        <dbReference type="ARBA" id="ARBA00023136"/>
    </source>
</evidence>
<keyword evidence="2 5" id="KW-0812">Transmembrane</keyword>
<evidence type="ECO:0000256" key="1">
    <source>
        <dbReference type="ARBA" id="ARBA00004141"/>
    </source>
</evidence>
<protein>
    <submittedName>
        <fullName evidence="7">Uncharacterized protein</fullName>
    </submittedName>
</protein>
<dbReference type="WBParaSite" id="ACRNAN_scaffold13865.g20538.t1">
    <property type="protein sequence ID" value="ACRNAN_scaffold13865.g20538.t1"/>
    <property type="gene ID" value="ACRNAN_scaffold13865.g20538"/>
</dbReference>
<feature type="transmembrane region" description="Helical" evidence="5">
    <location>
        <begin position="20"/>
        <end position="40"/>
    </location>
</feature>
<dbReference type="GO" id="GO:0016020">
    <property type="term" value="C:membrane"/>
    <property type="evidence" value="ECO:0007669"/>
    <property type="project" value="UniProtKB-SubCell"/>
</dbReference>
<organism evidence="6 7">
    <name type="scientific">Acrobeloides nanus</name>
    <dbReference type="NCBI Taxonomy" id="290746"/>
    <lineage>
        <taxon>Eukaryota</taxon>
        <taxon>Metazoa</taxon>
        <taxon>Ecdysozoa</taxon>
        <taxon>Nematoda</taxon>
        <taxon>Chromadorea</taxon>
        <taxon>Rhabditida</taxon>
        <taxon>Tylenchina</taxon>
        <taxon>Cephalobomorpha</taxon>
        <taxon>Cephaloboidea</taxon>
        <taxon>Cephalobidae</taxon>
        <taxon>Acrobeloides</taxon>
    </lineage>
</organism>
<keyword evidence="6" id="KW-1185">Reference proteome</keyword>
<proteinExistence type="predicted"/>